<name>A0A7X3S733_9HYPH</name>
<evidence type="ECO:0000259" key="6">
    <source>
        <dbReference type="Pfam" id="PF00441"/>
    </source>
</evidence>
<dbReference type="Proteomes" id="UP000433101">
    <property type="component" value="Unassembled WGS sequence"/>
</dbReference>
<evidence type="ECO:0000259" key="8">
    <source>
        <dbReference type="Pfam" id="PF02771"/>
    </source>
</evidence>
<comment type="cofactor">
    <cofactor evidence="1 5">
        <name>FAD</name>
        <dbReference type="ChEBI" id="CHEBI:57692"/>
    </cofactor>
</comment>
<keyword evidence="4 5" id="KW-0274">FAD</keyword>
<reference evidence="9 10" key="1">
    <citation type="submission" date="2019-12" db="EMBL/GenBank/DDBJ databases">
        <authorList>
            <person name="Li M."/>
        </authorList>
    </citation>
    <scope>NUCLEOTIDE SEQUENCE [LARGE SCALE GENOMIC DNA]</scope>
    <source>
        <strain evidence="9 10">GBMRC 2046</strain>
    </source>
</reference>
<feature type="domain" description="Acyl-CoA oxidase/dehydrogenase middle" evidence="7">
    <location>
        <begin position="156"/>
        <end position="258"/>
    </location>
</feature>
<dbReference type="Gene3D" id="2.40.110.10">
    <property type="entry name" value="Butyryl-CoA Dehydrogenase, subunit A, domain 2"/>
    <property type="match status" value="1"/>
</dbReference>
<dbReference type="InterPro" id="IPR037069">
    <property type="entry name" value="AcylCoA_DH/ox_N_sf"/>
</dbReference>
<dbReference type="GO" id="GO:0003995">
    <property type="term" value="F:acyl-CoA dehydrogenase activity"/>
    <property type="evidence" value="ECO:0007669"/>
    <property type="project" value="InterPro"/>
</dbReference>
<dbReference type="Pfam" id="PF00441">
    <property type="entry name" value="Acyl-CoA_dh_1"/>
    <property type="match status" value="1"/>
</dbReference>
<dbReference type="PROSITE" id="PS00072">
    <property type="entry name" value="ACYL_COA_DH_1"/>
    <property type="match status" value="1"/>
</dbReference>
<dbReference type="SUPFAM" id="SSF56645">
    <property type="entry name" value="Acyl-CoA dehydrogenase NM domain-like"/>
    <property type="match status" value="1"/>
</dbReference>
<evidence type="ECO:0000256" key="4">
    <source>
        <dbReference type="ARBA" id="ARBA00022827"/>
    </source>
</evidence>
<evidence type="ECO:0000256" key="2">
    <source>
        <dbReference type="ARBA" id="ARBA00009347"/>
    </source>
</evidence>
<dbReference type="GO" id="GO:0050660">
    <property type="term" value="F:flavin adenine dinucleotide binding"/>
    <property type="evidence" value="ECO:0007669"/>
    <property type="project" value="InterPro"/>
</dbReference>
<keyword evidence="5" id="KW-0560">Oxidoreductase</keyword>
<accession>A0A7X3S733</accession>
<dbReference type="InterPro" id="IPR009100">
    <property type="entry name" value="AcylCoA_DH/oxidase_NM_dom_sf"/>
</dbReference>
<dbReference type="InterPro" id="IPR006091">
    <property type="entry name" value="Acyl-CoA_Oxase/DH_mid-dom"/>
</dbReference>
<dbReference type="InterPro" id="IPR009075">
    <property type="entry name" value="AcylCo_DH/oxidase_C"/>
</dbReference>
<dbReference type="Gene3D" id="1.20.140.10">
    <property type="entry name" value="Butyryl-CoA Dehydrogenase, subunit A, domain 3"/>
    <property type="match status" value="1"/>
</dbReference>
<gene>
    <name evidence="9" type="ORF">GR183_05730</name>
</gene>
<dbReference type="InterPro" id="IPR052166">
    <property type="entry name" value="Diverse_Acyl-CoA_DH"/>
</dbReference>
<dbReference type="InterPro" id="IPR046373">
    <property type="entry name" value="Acyl-CoA_Oxase/DH_mid-dom_sf"/>
</dbReference>
<evidence type="ECO:0000256" key="1">
    <source>
        <dbReference type="ARBA" id="ARBA00001974"/>
    </source>
</evidence>
<evidence type="ECO:0000313" key="10">
    <source>
        <dbReference type="Proteomes" id="UP000433101"/>
    </source>
</evidence>
<dbReference type="EMBL" id="WUMV01000002">
    <property type="protein sequence ID" value="MXN64397.1"/>
    <property type="molecule type" value="Genomic_DNA"/>
</dbReference>
<dbReference type="AlphaFoldDB" id="A0A7X3S733"/>
<protein>
    <submittedName>
        <fullName evidence="9">Acyl-CoA dehydrogenase</fullName>
    </submittedName>
</protein>
<dbReference type="SUPFAM" id="SSF47203">
    <property type="entry name" value="Acyl-CoA dehydrogenase C-terminal domain-like"/>
    <property type="match status" value="1"/>
</dbReference>
<feature type="domain" description="Acyl-CoA dehydrogenase/oxidase N-terminal" evidence="8">
    <location>
        <begin position="40"/>
        <end position="150"/>
    </location>
</feature>
<dbReference type="Pfam" id="PF02770">
    <property type="entry name" value="Acyl-CoA_dh_M"/>
    <property type="match status" value="1"/>
</dbReference>
<comment type="caution">
    <text evidence="9">The sequence shown here is derived from an EMBL/GenBank/DDBJ whole genome shotgun (WGS) entry which is preliminary data.</text>
</comment>
<evidence type="ECO:0000259" key="7">
    <source>
        <dbReference type="Pfam" id="PF02770"/>
    </source>
</evidence>
<keyword evidence="3 5" id="KW-0285">Flavoprotein</keyword>
<evidence type="ECO:0000256" key="3">
    <source>
        <dbReference type="ARBA" id="ARBA00022630"/>
    </source>
</evidence>
<proteinExistence type="inferred from homology"/>
<dbReference type="Gene3D" id="1.10.540.10">
    <property type="entry name" value="Acyl-CoA dehydrogenase/oxidase, N-terminal domain"/>
    <property type="match status" value="1"/>
</dbReference>
<evidence type="ECO:0000313" key="9">
    <source>
        <dbReference type="EMBL" id="MXN64397.1"/>
    </source>
</evidence>
<feature type="domain" description="Acyl-CoA dehydrogenase/oxidase C-terminal" evidence="6">
    <location>
        <begin position="269"/>
        <end position="425"/>
    </location>
</feature>
<dbReference type="InterPro" id="IPR013786">
    <property type="entry name" value="AcylCoA_DH/ox_N"/>
</dbReference>
<dbReference type="PANTHER" id="PTHR42803">
    <property type="entry name" value="ACYL-COA DEHYDROGENASE"/>
    <property type="match status" value="1"/>
</dbReference>
<dbReference type="Pfam" id="PF02771">
    <property type="entry name" value="Acyl-CoA_dh_N"/>
    <property type="match status" value="1"/>
</dbReference>
<organism evidence="9 10">
    <name type="scientific">Stappia sediminis</name>
    <dbReference type="NCBI Taxonomy" id="2692190"/>
    <lineage>
        <taxon>Bacteria</taxon>
        <taxon>Pseudomonadati</taxon>
        <taxon>Pseudomonadota</taxon>
        <taxon>Alphaproteobacteria</taxon>
        <taxon>Hyphomicrobiales</taxon>
        <taxon>Stappiaceae</taxon>
        <taxon>Stappia</taxon>
    </lineage>
</organism>
<sequence>MSDFHAPVDDILFSLRHVARADRLADWDDELAGEIIGHFASFAEGRIAPLDASGDAQGCRLENGRVRMPDGFAEVYAELAGQGWQGLSAPEEFGGQGLNGAVRAGVSEIFSGANHSLQMVTSLVPGAISVLMRFGTDEQREAYIPPLAVGRWLSTMALTEPGAGSDLAAIRARAVKDGDAWRIDGEKIFISGGDQDMSEGVFHLVLARTGPADSGVRGLSLFACLSDLPDGSRNAIGVTRIEEKLGLHASPTCQLAFDGAVGELIGEEGGGLKAMFAMMNHARLDVALQGVAHAARAADLARSYAAERKQGRDANGREITIDQHPDVARMIEECDALAIGGRALCHIALVAEELGAAHDFVEFMTPVCKYFCTEAGTRAADLAIQVMGGYGYLREYGAEQNWRDARICSIYEGTSGIHARTTATRSLSMNGGAGARAFAGFLRESGGDFAGLAEKWEAEAKRVAASDDAAAEAHGFMELTCDFAWRAALARVARASEAAPAISDRIDRVCERFGIAT</sequence>
<dbReference type="InterPro" id="IPR006089">
    <property type="entry name" value="Acyl-CoA_DH_CS"/>
</dbReference>
<dbReference type="InterPro" id="IPR036250">
    <property type="entry name" value="AcylCo_DH-like_C"/>
</dbReference>
<dbReference type="RefSeq" id="WP_160774625.1">
    <property type="nucleotide sequence ID" value="NZ_WUMV01000002.1"/>
</dbReference>
<dbReference type="PANTHER" id="PTHR42803:SF1">
    <property type="entry name" value="BROAD-SPECIFICITY LINEAR ACYL-COA DEHYDROGENASE FADE5"/>
    <property type="match status" value="1"/>
</dbReference>
<comment type="similarity">
    <text evidence="2 5">Belongs to the acyl-CoA dehydrogenase family.</text>
</comment>
<evidence type="ECO:0000256" key="5">
    <source>
        <dbReference type="RuleBase" id="RU362125"/>
    </source>
</evidence>
<keyword evidence="10" id="KW-1185">Reference proteome</keyword>